<reference evidence="1 2" key="1">
    <citation type="submission" date="2015-04" db="EMBL/GenBank/DDBJ databases">
        <title>Complete genome sequence of Schizopora paradoxa KUC8140, a cosmopolitan wood degrader in East Asia.</title>
        <authorList>
            <consortium name="DOE Joint Genome Institute"/>
            <person name="Min B."/>
            <person name="Park H."/>
            <person name="Jang Y."/>
            <person name="Kim J.-J."/>
            <person name="Kim K.H."/>
            <person name="Pangilinan J."/>
            <person name="Lipzen A."/>
            <person name="Riley R."/>
            <person name="Grigoriev I.V."/>
            <person name="Spatafora J.W."/>
            <person name="Choi I.-G."/>
        </authorList>
    </citation>
    <scope>NUCLEOTIDE SEQUENCE [LARGE SCALE GENOMIC DNA]</scope>
    <source>
        <strain evidence="1 2">KUC8140</strain>
    </source>
</reference>
<gene>
    <name evidence="1" type="ORF">SCHPADRAFT_497737</name>
</gene>
<accession>A0A0H2RGH1</accession>
<dbReference type="Proteomes" id="UP000053477">
    <property type="component" value="Unassembled WGS sequence"/>
</dbReference>
<organism evidence="1 2">
    <name type="scientific">Schizopora paradoxa</name>
    <dbReference type="NCBI Taxonomy" id="27342"/>
    <lineage>
        <taxon>Eukaryota</taxon>
        <taxon>Fungi</taxon>
        <taxon>Dikarya</taxon>
        <taxon>Basidiomycota</taxon>
        <taxon>Agaricomycotina</taxon>
        <taxon>Agaricomycetes</taxon>
        <taxon>Hymenochaetales</taxon>
        <taxon>Schizoporaceae</taxon>
        <taxon>Schizopora</taxon>
    </lineage>
</organism>
<dbReference type="AlphaFoldDB" id="A0A0H2RGH1"/>
<dbReference type="EMBL" id="KQ086014">
    <property type="protein sequence ID" value="KLO10904.1"/>
    <property type="molecule type" value="Genomic_DNA"/>
</dbReference>
<protein>
    <submittedName>
        <fullName evidence="1">Uncharacterized protein</fullName>
    </submittedName>
</protein>
<name>A0A0H2RGH1_9AGAM</name>
<dbReference type="InParanoid" id="A0A0H2RGH1"/>
<sequence length="146" mass="16258">MTAEVIGAPKELDGTPSLRLAPRPPFLRFHPSIHLGNRQPEATWRCRVISDSRSELTNSRTRTHCCQQEHARQDANSAQTKASRCCLRHSLLNWQKAVQTSTEGNPREGDGYLRCIQFAVIGAAYLGVGQLYRNVRSMSSVGDATH</sequence>
<proteinExistence type="predicted"/>
<evidence type="ECO:0000313" key="2">
    <source>
        <dbReference type="Proteomes" id="UP000053477"/>
    </source>
</evidence>
<keyword evidence="2" id="KW-1185">Reference proteome</keyword>
<evidence type="ECO:0000313" key="1">
    <source>
        <dbReference type="EMBL" id="KLO10904.1"/>
    </source>
</evidence>